<gene>
    <name evidence="1" type="ordered locus">Acid_3664</name>
</gene>
<organism evidence="1">
    <name type="scientific">Solibacter usitatus (strain Ellin6076)</name>
    <dbReference type="NCBI Taxonomy" id="234267"/>
    <lineage>
        <taxon>Bacteria</taxon>
        <taxon>Pseudomonadati</taxon>
        <taxon>Acidobacteriota</taxon>
        <taxon>Terriglobia</taxon>
        <taxon>Bryobacterales</taxon>
        <taxon>Solibacteraceae</taxon>
        <taxon>Candidatus Solibacter</taxon>
    </lineage>
</organism>
<dbReference type="InterPro" id="IPR009351">
    <property type="entry name" value="AlkZ-like"/>
</dbReference>
<dbReference type="InParanoid" id="Q020L7"/>
<dbReference type="AlphaFoldDB" id="Q020L7"/>
<evidence type="ECO:0000313" key="1">
    <source>
        <dbReference type="EMBL" id="ABJ84636.1"/>
    </source>
</evidence>
<dbReference type="HOGENOM" id="CLU_730855_0_0_0"/>
<dbReference type="eggNOG" id="COG3214">
    <property type="taxonomic scope" value="Bacteria"/>
</dbReference>
<dbReference type="EMBL" id="CP000473">
    <property type="protein sequence ID" value="ABJ84636.1"/>
    <property type="molecule type" value="Genomic_DNA"/>
</dbReference>
<accession>Q020L7</accession>
<dbReference type="KEGG" id="sus:Acid_3664"/>
<dbReference type="OrthoDB" id="2210247at2"/>
<dbReference type="PANTHER" id="PTHR38479">
    <property type="entry name" value="LMO0824 PROTEIN"/>
    <property type="match status" value="1"/>
</dbReference>
<sequence length="384" mass="41691">MDLATLRAWWAHRQGLDDAYEGKSAADVLACTGWARSVGGAAPYLTLFARAGLSREAADQSVADLAICELPSVRGCTYVIPAADFGLALKVGEGFSTKQELKQACALGSSIKEIDRLCDKVIDALAEGPLEPKELREHLGSAVREFGPEGVKKGLATTLPVALGKLQEEGRIRRIATNGRLDQQRYRYIRWDPNPLAGFPLSAEEAQTELARRYFTWIAPATLAEFQWFSALGVKAAKAATAPLGLVPLAEGDARLIFPADLDQLRAFKLPKKPAYTLTGSIDGIVLLRRALAELVDGDHPLLAGQTDLPSHPIFDRGRLVGLWEYDVPTESIAWTAFVPQDATLKKSVARTEDYVRSQLGDARSFSLDSPKSRAPRIAALRAS</sequence>
<dbReference type="Pfam" id="PF06224">
    <property type="entry name" value="AlkZ-like"/>
    <property type="match status" value="1"/>
</dbReference>
<proteinExistence type="predicted"/>
<reference evidence="1" key="1">
    <citation type="submission" date="2006-10" db="EMBL/GenBank/DDBJ databases">
        <title>Complete sequence of Solibacter usitatus Ellin6076.</title>
        <authorList>
            <consortium name="US DOE Joint Genome Institute"/>
            <person name="Copeland A."/>
            <person name="Lucas S."/>
            <person name="Lapidus A."/>
            <person name="Barry K."/>
            <person name="Detter J.C."/>
            <person name="Glavina del Rio T."/>
            <person name="Hammon N."/>
            <person name="Israni S."/>
            <person name="Dalin E."/>
            <person name="Tice H."/>
            <person name="Pitluck S."/>
            <person name="Thompson L.S."/>
            <person name="Brettin T."/>
            <person name="Bruce D."/>
            <person name="Han C."/>
            <person name="Tapia R."/>
            <person name="Gilna P."/>
            <person name="Schmutz J."/>
            <person name="Larimer F."/>
            <person name="Land M."/>
            <person name="Hauser L."/>
            <person name="Kyrpides N."/>
            <person name="Mikhailova N."/>
            <person name="Janssen P.H."/>
            <person name="Kuske C.R."/>
            <person name="Richardson P."/>
        </authorList>
    </citation>
    <scope>NUCLEOTIDE SEQUENCE</scope>
    <source>
        <strain evidence="1">Ellin6076</strain>
    </source>
</reference>
<protein>
    <recommendedName>
        <fullName evidence="2">Winged helix DNA-binding domain-containing protein</fullName>
    </recommendedName>
</protein>
<dbReference type="PANTHER" id="PTHR38479:SF2">
    <property type="entry name" value="WINGED HELIX DNA-BINDING DOMAIN-CONTAINING PROTEIN"/>
    <property type="match status" value="1"/>
</dbReference>
<evidence type="ECO:0008006" key="2">
    <source>
        <dbReference type="Google" id="ProtNLM"/>
    </source>
</evidence>
<dbReference type="STRING" id="234267.Acid_3664"/>
<name>Q020L7_SOLUE</name>